<dbReference type="Proteomes" id="UP000789860">
    <property type="component" value="Unassembled WGS sequence"/>
</dbReference>
<sequence>MPPKSRKQKLELQQNEVDSALNTLRSGPFASIIKLQNATLTEKNETMKLILEITKQVLTQNISIVGKQDALESVVI</sequence>
<proteinExistence type="predicted"/>
<protein>
    <submittedName>
        <fullName evidence="1">1296_t:CDS:1</fullName>
    </submittedName>
</protein>
<comment type="caution">
    <text evidence="1">The sequence shown here is derived from an EMBL/GenBank/DDBJ whole genome shotgun (WGS) entry which is preliminary data.</text>
</comment>
<evidence type="ECO:0000313" key="1">
    <source>
        <dbReference type="EMBL" id="CAG8569115.1"/>
    </source>
</evidence>
<gene>
    <name evidence="1" type="ORF">SCALOS_LOCUS5787</name>
</gene>
<feature type="non-terminal residue" evidence="1">
    <location>
        <position position="76"/>
    </location>
</feature>
<dbReference type="EMBL" id="CAJVPM010009989">
    <property type="protein sequence ID" value="CAG8569115.1"/>
    <property type="molecule type" value="Genomic_DNA"/>
</dbReference>
<reference evidence="1" key="1">
    <citation type="submission" date="2021-06" db="EMBL/GenBank/DDBJ databases">
        <authorList>
            <person name="Kallberg Y."/>
            <person name="Tangrot J."/>
            <person name="Rosling A."/>
        </authorList>
    </citation>
    <scope>NUCLEOTIDE SEQUENCE</scope>
    <source>
        <strain evidence="1">AU212A</strain>
    </source>
</reference>
<name>A0ACA9M4A9_9GLOM</name>
<evidence type="ECO:0000313" key="2">
    <source>
        <dbReference type="Proteomes" id="UP000789860"/>
    </source>
</evidence>
<organism evidence="1 2">
    <name type="scientific">Scutellospora calospora</name>
    <dbReference type="NCBI Taxonomy" id="85575"/>
    <lineage>
        <taxon>Eukaryota</taxon>
        <taxon>Fungi</taxon>
        <taxon>Fungi incertae sedis</taxon>
        <taxon>Mucoromycota</taxon>
        <taxon>Glomeromycotina</taxon>
        <taxon>Glomeromycetes</taxon>
        <taxon>Diversisporales</taxon>
        <taxon>Gigasporaceae</taxon>
        <taxon>Scutellospora</taxon>
    </lineage>
</organism>
<accession>A0ACA9M4A9</accession>
<keyword evidence="2" id="KW-1185">Reference proteome</keyword>